<keyword evidence="3" id="KW-1185">Reference proteome</keyword>
<organism evidence="2 3">
    <name type="scientific">Helianthus annuus</name>
    <name type="common">Common sunflower</name>
    <dbReference type="NCBI Taxonomy" id="4232"/>
    <lineage>
        <taxon>Eukaryota</taxon>
        <taxon>Viridiplantae</taxon>
        <taxon>Streptophyta</taxon>
        <taxon>Embryophyta</taxon>
        <taxon>Tracheophyta</taxon>
        <taxon>Spermatophyta</taxon>
        <taxon>Magnoliopsida</taxon>
        <taxon>eudicotyledons</taxon>
        <taxon>Gunneridae</taxon>
        <taxon>Pentapetalae</taxon>
        <taxon>asterids</taxon>
        <taxon>campanulids</taxon>
        <taxon>Asterales</taxon>
        <taxon>Asteraceae</taxon>
        <taxon>Asteroideae</taxon>
        <taxon>Heliantheae alliance</taxon>
        <taxon>Heliantheae</taxon>
        <taxon>Helianthus</taxon>
    </lineage>
</organism>
<protein>
    <submittedName>
        <fullName evidence="2">Uncharacterized protein</fullName>
    </submittedName>
</protein>
<dbReference type="Gramene" id="mRNA:HanXRQr2_Chr05g0220061">
    <property type="protein sequence ID" value="mRNA:HanXRQr2_Chr05g0220061"/>
    <property type="gene ID" value="HanXRQr2_Chr05g0220061"/>
</dbReference>
<reference evidence="2" key="2">
    <citation type="submission" date="2020-06" db="EMBL/GenBank/DDBJ databases">
        <title>Helianthus annuus Genome sequencing and assembly Release 2.</title>
        <authorList>
            <person name="Gouzy J."/>
            <person name="Langlade N."/>
            <person name="Munos S."/>
        </authorList>
    </citation>
    <scope>NUCLEOTIDE SEQUENCE</scope>
    <source>
        <tissue evidence="2">Leaves</tissue>
    </source>
</reference>
<feature type="compositionally biased region" description="Acidic residues" evidence="1">
    <location>
        <begin position="1"/>
        <end position="22"/>
    </location>
</feature>
<reference evidence="2" key="1">
    <citation type="journal article" date="2017" name="Nature">
        <title>The sunflower genome provides insights into oil metabolism, flowering and Asterid evolution.</title>
        <authorList>
            <person name="Badouin H."/>
            <person name="Gouzy J."/>
            <person name="Grassa C.J."/>
            <person name="Murat F."/>
            <person name="Staton S.E."/>
            <person name="Cottret L."/>
            <person name="Lelandais-Briere C."/>
            <person name="Owens G.L."/>
            <person name="Carrere S."/>
            <person name="Mayjonade B."/>
            <person name="Legrand L."/>
            <person name="Gill N."/>
            <person name="Kane N.C."/>
            <person name="Bowers J.E."/>
            <person name="Hubner S."/>
            <person name="Bellec A."/>
            <person name="Berard A."/>
            <person name="Berges H."/>
            <person name="Blanchet N."/>
            <person name="Boniface M.C."/>
            <person name="Brunel D."/>
            <person name="Catrice O."/>
            <person name="Chaidir N."/>
            <person name="Claudel C."/>
            <person name="Donnadieu C."/>
            <person name="Faraut T."/>
            <person name="Fievet G."/>
            <person name="Helmstetter N."/>
            <person name="King M."/>
            <person name="Knapp S.J."/>
            <person name="Lai Z."/>
            <person name="Le Paslier M.C."/>
            <person name="Lippi Y."/>
            <person name="Lorenzon L."/>
            <person name="Mandel J.R."/>
            <person name="Marage G."/>
            <person name="Marchand G."/>
            <person name="Marquand E."/>
            <person name="Bret-Mestries E."/>
            <person name="Morien E."/>
            <person name="Nambeesan S."/>
            <person name="Nguyen T."/>
            <person name="Pegot-Espagnet P."/>
            <person name="Pouilly N."/>
            <person name="Raftis F."/>
            <person name="Sallet E."/>
            <person name="Schiex T."/>
            <person name="Thomas J."/>
            <person name="Vandecasteele C."/>
            <person name="Vares D."/>
            <person name="Vear F."/>
            <person name="Vautrin S."/>
            <person name="Crespi M."/>
            <person name="Mangin B."/>
            <person name="Burke J.M."/>
            <person name="Salse J."/>
            <person name="Munos S."/>
            <person name="Vincourt P."/>
            <person name="Rieseberg L.H."/>
            <person name="Langlade N.B."/>
        </authorList>
    </citation>
    <scope>NUCLEOTIDE SEQUENCE</scope>
    <source>
        <tissue evidence="2">Leaves</tissue>
    </source>
</reference>
<dbReference type="Proteomes" id="UP000215914">
    <property type="component" value="Unassembled WGS sequence"/>
</dbReference>
<gene>
    <name evidence="2" type="ORF">HanXRQr2_Chr05g0220061</name>
</gene>
<evidence type="ECO:0000313" key="3">
    <source>
        <dbReference type="Proteomes" id="UP000215914"/>
    </source>
</evidence>
<evidence type="ECO:0000313" key="2">
    <source>
        <dbReference type="EMBL" id="KAF5806326.1"/>
    </source>
</evidence>
<dbReference type="AlphaFoldDB" id="A0A9K3J0Z8"/>
<proteinExistence type="predicted"/>
<evidence type="ECO:0000256" key="1">
    <source>
        <dbReference type="SAM" id="MobiDB-lite"/>
    </source>
</evidence>
<sequence>MNDVSADEDDEDSDGSSDDAKDDPDYHLLQFRPSARVAEMSCIDMSLKLTIKNLHGVDTVIDFRPEKLGQGFRYAASQWGKKFLIPNDIKAP</sequence>
<comment type="caution">
    <text evidence="2">The sequence shown here is derived from an EMBL/GenBank/DDBJ whole genome shotgun (WGS) entry which is preliminary data.</text>
</comment>
<feature type="region of interest" description="Disordered" evidence="1">
    <location>
        <begin position="1"/>
        <end position="26"/>
    </location>
</feature>
<accession>A0A9K3J0Z8</accession>
<name>A0A9K3J0Z8_HELAN</name>
<dbReference type="EMBL" id="MNCJ02000320">
    <property type="protein sequence ID" value="KAF5806326.1"/>
    <property type="molecule type" value="Genomic_DNA"/>
</dbReference>